<reference evidence="2" key="1">
    <citation type="submission" date="2019-10" db="EMBL/GenBank/DDBJ databases">
        <authorList>
            <consortium name="DOE Joint Genome Institute"/>
            <person name="Kuo A."/>
            <person name="Miyauchi S."/>
            <person name="Kiss E."/>
            <person name="Drula E."/>
            <person name="Kohler A."/>
            <person name="Sanchez-Garcia M."/>
            <person name="Andreopoulos B."/>
            <person name="Barry K.W."/>
            <person name="Bonito G."/>
            <person name="Buee M."/>
            <person name="Carver A."/>
            <person name="Chen C."/>
            <person name="Cichocki N."/>
            <person name="Clum A."/>
            <person name="Culley D."/>
            <person name="Crous P.W."/>
            <person name="Fauchery L."/>
            <person name="Girlanda M."/>
            <person name="Hayes R."/>
            <person name="Keri Z."/>
            <person name="LaButti K."/>
            <person name="Lipzen A."/>
            <person name="Lombard V."/>
            <person name="Magnuson J."/>
            <person name="Maillard F."/>
            <person name="Morin E."/>
            <person name="Murat C."/>
            <person name="Nolan M."/>
            <person name="Ohm R."/>
            <person name="Pangilinan J."/>
            <person name="Pereira M."/>
            <person name="Perotto S."/>
            <person name="Peter M."/>
            <person name="Riley R."/>
            <person name="Sitrit Y."/>
            <person name="Stielow B."/>
            <person name="Szollosi G."/>
            <person name="Zifcakova L."/>
            <person name="Stursova M."/>
            <person name="Spatafora J.W."/>
            <person name="Tedersoo L."/>
            <person name="Vaario L.-M."/>
            <person name="Yamada A."/>
            <person name="Yan M."/>
            <person name="Wang P."/>
            <person name="Xu J."/>
            <person name="Bruns T."/>
            <person name="Baldrian P."/>
            <person name="Vilgalys R."/>
            <person name="Henrissat B."/>
            <person name="Grigoriev I.V."/>
            <person name="Hibbett D."/>
            <person name="Nagy L.G."/>
            <person name="Martin F.M."/>
        </authorList>
    </citation>
    <scope>NUCLEOTIDE SEQUENCE</scope>
    <source>
        <strain evidence="2">BED1</strain>
    </source>
</reference>
<organism evidence="2 3">
    <name type="scientific">Boletus edulis BED1</name>
    <dbReference type="NCBI Taxonomy" id="1328754"/>
    <lineage>
        <taxon>Eukaryota</taxon>
        <taxon>Fungi</taxon>
        <taxon>Dikarya</taxon>
        <taxon>Basidiomycota</taxon>
        <taxon>Agaricomycotina</taxon>
        <taxon>Agaricomycetes</taxon>
        <taxon>Agaricomycetidae</taxon>
        <taxon>Boletales</taxon>
        <taxon>Boletineae</taxon>
        <taxon>Boletaceae</taxon>
        <taxon>Boletoideae</taxon>
        <taxon>Boletus</taxon>
    </lineage>
</organism>
<accession>A0AAD4GCG5</accession>
<dbReference type="AlphaFoldDB" id="A0AAD4GCG5"/>
<evidence type="ECO:0000313" key="2">
    <source>
        <dbReference type="EMBL" id="KAF8436300.1"/>
    </source>
</evidence>
<feature type="compositionally biased region" description="Polar residues" evidence="1">
    <location>
        <begin position="328"/>
        <end position="337"/>
    </location>
</feature>
<sequence>MEQRSVPVTSVDELILVHALVLSQTVVMAVILPRKARPVNLNHRQAELLHRYPDAHGWAGGVMQWLPNVHYHTDILRGLTAIYTQSLIDPTSDVACQAYCHMVIRLQHLRRRVSCASAKFLTVDSLGPTDEVLQPLLAAKTENFAVQVWLSRVPVQQEDTPTMIHDGALSLVVVQEDLVHVMSDVGWTLGNSGSETRQCIRRTCSGYDQGTIQASYLQTVDWQRHSSDEVHRVRIIQRSTCIHQEQGWHVVARYNADKSSSQCNLKRQKIQGRSDGSDEKELVHTTMQLQGCSRNLSNSEMGDSLPGGMTDAPLEASSKFHSVKPIIGSNTTTNSLDSHGLLTKGQS</sequence>
<feature type="region of interest" description="Disordered" evidence="1">
    <location>
        <begin position="327"/>
        <end position="347"/>
    </location>
</feature>
<comment type="caution">
    <text evidence="2">The sequence shown here is derived from an EMBL/GenBank/DDBJ whole genome shotgun (WGS) entry which is preliminary data.</text>
</comment>
<dbReference type="EMBL" id="WHUW01000022">
    <property type="protein sequence ID" value="KAF8436300.1"/>
    <property type="molecule type" value="Genomic_DNA"/>
</dbReference>
<keyword evidence="3" id="KW-1185">Reference proteome</keyword>
<name>A0AAD4GCG5_BOLED</name>
<evidence type="ECO:0000256" key="1">
    <source>
        <dbReference type="SAM" id="MobiDB-lite"/>
    </source>
</evidence>
<reference evidence="2" key="2">
    <citation type="journal article" date="2020" name="Nat. Commun.">
        <title>Large-scale genome sequencing of mycorrhizal fungi provides insights into the early evolution of symbiotic traits.</title>
        <authorList>
            <person name="Miyauchi S."/>
            <person name="Kiss E."/>
            <person name="Kuo A."/>
            <person name="Drula E."/>
            <person name="Kohler A."/>
            <person name="Sanchez-Garcia M."/>
            <person name="Morin E."/>
            <person name="Andreopoulos B."/>
            <person name="Barry K.W."/>
            <person name="Bonito G."/>
            <person name="Buee M."/>
            <person name="Carver A."/>
            <person name="Chen C."/>
            <person name="Cichocki N."/>
            <person name="Clum A."/>
            <person name="Culley D."/>
            <person name="Crous P.W."/>
            <person name="Fauchery L."/>
            <person name="Girlanda M."/>
            <person name="Hayes R.D."/>
            <person name="Keri Z."/>
            <person name="LaButti K."/>
            <person name="Lipzen A."/>
            <person name="Lombard V."/>
            <person name="Magnuson J."/>
            <person name="Maillard F."/>
            <person name="Murat C."/>
            <person name="Nolan M."/>
            <person name="Ohm R.A."/>
            <person name="Pangilinan J."/>
            <person name="Pereira M.F."/>
            <person name="Perotto S."/>
            <person name="Peter M."/>
            <person name="Pfister S."/>
            <person name="Riley R."/>
            <person name="Sitrit Y."/>
            <person name="Stielow J.B."/>
            <person name="Szollosi G."/>
            <person name="Zifcakova L."/>
            <person name="Stursova M."/>
            <person name="Spatafora J.W."/>
            <person name="Tedersoo L."/>
            <person name="Vaario L.M."/>
            <person name="Yamada A."/>
            <person name="Yan M."/>
            <person name="Wang P."/>
            <person name="Xu J."/>
            <person name="Bruns T."/>
            <person name="Baldrian P."/>
            <person name="Vilgalys R."/>
            <person name="Dunand C."/>
            <person name="Henrissat B."/>
            <person name="Grigoriev I.V."/>
            <person name="Hibbett D."/>
            <person name="Nagy L.G."/>
            <person name="Martin F.M."/>
        </authorList>
    </citation>
    <scope>NUCLEOTIDE SEQUENCE</scope>
    <source>
        <strain evidence="2">BED1</strain>
    </source>
</reference>
<dbReference type="Proteomes" id="UP001194468">
    <property type="component" value="Unassembled WGS sequence"/>
</dbReference>
<gene>
    <name evidence="2" type="ORF">L210DRAFT_3505886</name>
</gene>
<evidence type="ECO:0000313" key="3">
    <source>
        <dbReference type="Proteomes" id="UP001194468"/>
    </source>
</evidence>
<proteinExistence type="predicted"/>
<protein>
    <submittedName>
        <fullName evidence="2">Uncharacterized protein</fullName>
    </submittedName>
</protein>